<evidence type="ECO:0000256" key="1">
    <source>
        <dbReference type="PROSITE-ProRule" id="PRU00339"/>
    </source>
</evidence>
<sequence>MSNHENNSDLTAAPLPYPSALSGPSFHILPSDDPGASRLVIFFAAKDLSFDRFNFFQLGRELPEHRMFVNNGSNEWYQSGLPGLGADVSECVAMLQAWQAALGAVEICTVGTSMGAYGAIQYGAALGARVLAFASESRLGMPHSRSAQHYEASTPPVYPDLRPVLTKSTTDVTLFVGERDPVDLSAASELAAIPGVRAYSLVGCAHVVPTFLSRRSRLGPLLRAFVAGEALPDLPAIGSALETPEYVTAVRDAHQAAQTREWQQAETAARRALHLLPFGEAAEFLLGQALLHQGATAESVDLLARNALSQPPDDNEALLLLAVGLRRLGCLDRAAHFYQQMLISDPGEHRALFGLSMVREKQGDIEQALALIGRALRIRPGHGVYQKRYNTLRARL</sequence>
<dbReference type="RefSeq" id="WP_111367866.1">
    <property type="nucleotide sequence ID" value="NZ_VINQ01000006.1"/>
</dbReference>
<reference evidence="2 3" key="1">
    <citation type="submission" date="2019-07" db="EMBL/GenBank/DDBJ databases">
        <title>Aquicoccus porphyridii gen. nov., sp. nov., isolated from a small marine red alga, Porphyridium marinum.</title>
        <authorList>
            <person name="Liu L."/>
        </authorList>
    </citation>
    <scope>NUCLEOTIDE SEQUENCE [LARGE SCALE GENOMIC DNA]</scope>
    <source>
        <strain evidence="2 3">L1 8-17</strain>
    </source>
</reference>
<dbReference type="Pfam" id="PF13432">
    <property type="entry name" value="TPR_16"/>
    <property type="match status" value="1"/>
</dbReference>
<dbReference type="Gene3D" id="1.25.40.10">
    <property type="entry name" value="Tetratricopeptide repeat domain"/>
    <property type="match status" value="1"/>
</dbReference>
<proteinExistence type="predicted"/>
<dbReference type="SMART" id="SM00028">
    <property type="entry name" value="TPR"/>
    <property type="match status" value="2"/>
</dbReference>
<dbReference type="AlphaFoldDB" id="A0A5A9ZGB3"/>
<dbReference type="InterPro" id="IPR019734">
    <property type="entry name" value="TPR_rpt"/>
</dbReference>
<organism evidence="2 3">
    <name type="scientific">Aquicoccus porphyridii</name>
    <dbReference type="NCBI Taxonomy" id="1852029"/>
    <lineage>
        <taxon>Bacteria</taxon>
        <taxon>Pseudomonadati</taxon>
        <taxon>Pseudomonadota</taxon>
        <taxon>Alphaproteobacteria</taxon>
        <taxon>Rhodobacterales</taxon>
        <taxon>Paracoccaceae</taxon>
        <taxon>Aquicoccus</taxon>
    </lineage>
</organism>
<accession>A0A5A9ZGB3</accession>
<gene>
    <name evidence="2" type="ORF">FLO80_09810</name>
</gene>
<feature type="repeat" description="TPR" evidence="1">
    <location>
        <begin position="349"/>
        <end position="382"/>
    </location>
</feature>
<evidence type="ECO:0000313" key="3">
    <source>
        <dbReference type="Proteomes" id="UP000325291"/>
    </source>
</evidence>
<keyword evidence="1" id="KW-0802">TPR repeat</keyword>
<dbReference type="EMBL" id="VINQ01000006">
    <property type="protein sequence ID" value="KAA0916022.1"/>
    <property type="molecule type" value="Genomic_DNA"/>
</dbReference>
<dbReference type="InterPro" id="IPR011990">
    <property type="entry name" value="TPR-like_helical_dom_sf"/>
</dbReference>
<evidence type="ECO:0000313" key="2">
    <source>
        <dbReference type="EMBL" id="KAA0916022.1"/>
    </source>
</evidence>
<dbReference type="InterPro" id="IPR029058">
    <property type="entry name" value="AB_hydrolase_fold"/>
</dbReference>
<name>A0A5A9ZGB3_9RHOB</name>
<dbReference type="Gene3D" id="3.40.50.1820">
    <property type="entry name" value="alpha/beta hydrolase"/>
    <property type="match status" value="1"/>
</dbReference>
<dbReference type="Pfam" id="PF14559">
    <property type="entry name" value="TPR_19"/>
    <property type="match status" value="1"/>
</dbReference>
<dbReference type="PROSITE" id="PS50005">
    <property type="entry name" value="TPR"/>
    <property type="match status" value="1"/>
</dbReference>
<dbReference type="SUPFAM" id="SSF48452">
    <property type="entry name" value="TPR-like"/>
    <property type="match status" value="1"/>
</dbReference>
<protein>
    <submittedName>
        <fullName evidence="2">Tetratricopeptide repeat protein</fullName>
    </submittedName>
</protein>
<keyword evidence="3" id="KW-1185">Reference proteome</keyword>
<dbReference type="Proteomes" id="UP000325291">
    <property type="component" value="Unassembled WGS sequence"/>
</dbReference>
<dbReference type="SUPFAM" id="SSF53474">
    <property type="entry name" value="alpha/beta-Hydrolases"/>
    <property type="match status" value="1"/>
</dbReference>
<comment type="caution">
    <text evidence="2">The sequence shown here is derived from an EMBL/GenBank/DDBJ whole genome shotgun (WGS) entry which is preliminary data.</text>
</comment>